<accession>A0ACC2DG91</accession>
<protein>
    <submittedName>
        <fullName evidence="1">Uncharacterized protein</fullName>
    </submittedName>
</protein>
<dbReference type="Proteomes" id="UP001162992">
    <property type="component" value="Chromosome 6"/>
</dbReference>
<proteinExistence type="predicted"/>
<keyword evidence="2" id="KW-1185">Reference proteome</keyword>
<evidence type="ECO:0000313" key="1">
    <source>
        <dbReference type="EMBL" id="KAJ7553195.1"/>
    </source>
</evidence>
<name>A0ACC2DG91_DIPCM</name>
<comment type="caution">
    <text evidence="1">The sequence shown here is derived from an EMBL/GenBank/DDBJ whole genome shotgun (WGS) entry which is preliminary data.</text>
</comment>
<sequence>MVQKCRLSPNRPVAPFKHCPYKEKCETVAALPAADSLAYAYLRPVSACLWPTKLPAALYQPTCDFVPAYLWLERPANRPERLATWICKLFRPVYGQKQPECDLLLAEMRPIRPLTVLCGPAICL</sequence>
<gene>
    <name evidence="1" type="ORF">O6H91_06G087500</name>
</gene>
<reference evidence="2" key="1">
    <citation type="journal article" date="2024" name="Proc. Natl. Acad. Sci. U.S.A.">
        <title>Extraordinary preservation of gene collinearity over three hundred million years revealed in homosporous lycophytes.</title>
        <authorList>
            <person name="Li C."/>
            <person name="Wickell D."/>
            <person name="Kuo L.Y."/>
            <person name="Chen X."/>
            <person name="Nie B."/>
            <person name="Liao X."/>
            <person name="Peng D."/>
            <person name="Ji J."/>
            <person name="Jenkins J."/>
            <person name="Williams M."/>
            <person name="Shu S."/>
            <person name="Plott C."/>
            <person name="Barry K."/>
            <person name="Rajasekar S."/>
            <person name="Grimwood J."/>
            <person name="Han X."/>
            <person name="Sun S."/>
            <person name="Hou Z."/>
            <person name="He W."/>
            <person name="Dai G."/>
            <person name="Sun C."/>
            <person name="Schmutz J."/>
            <person name="Leebens-Mack J.H."/>
            <person name="Li F.W."/>
            <person name="Wang L."/>
        </authorList>
    </citation>
    <scope>NUCLEOTIDE SEQUENCE [LARGE SCALE GENOMIC DNA]</scope>
    <source>
        <strain evidence="2">cv. PW_Plant_1</strain>
    </source>
</reference>
<dbReference type="EMBL" id="CM055097">
    <property type="protein sequence ID" value="KAJ7553195.1"/>
    <property type="molecule type" value="Genomic_DNA"/>
</dbReference>
<evidence type="ECO:0000313" key="2">
    <source>
        <dbReference type="Proteomes" id="UP001162992"/>
    </source>
</evidence>
<organism evidence="1 2">
    <name type="scientific">Diphasiastrum complanatum</name>
    <name type="common">Issler's clubmoss</name>
    <name type="synonym">Lycopodium complanatum</name>
    <dbReference type="NCBI Taxonomy" id="34168"/>
    <lineage>
        <taxon>Eukaryota</taxon>
        <taxon>Viridiplantae</taxon>
        <taxon>Streptophyta</taxon>
        <taxon>Embryophyta</taxon>
        <taxon>Tracheophyta</taxon>
        <taxon>Lycopodiopsida</taxon>
        <taxon>Lycopodiales</taxon>
        <taxon>Lycopodiaceae</taxon>
        <taxon>Lycopodioideae</taxon>
        <taxon>Diphasiastrum</taxon>
    </lineage>
</organism>